<dbReference type="GO" id="GO:0000395">
    <property type="term" value="P:mRNA 5'-splice site recognition"/>
    <property type="evidence" value="ECO:0007669"/>
    <property type="project" value="TreeGrafter"/>
</dbReference>
<dbReference type="InterPro" id="IPR059164">
    <property type="entry name" value="HAT_PRP39_C"/>
</dbReference>
<evidence type="ECO:0000313" key="9">
    <source>
        <dbReference type="Proteomes" id="UP000789759"/>
    </source>
</evidence>
<dbReference type="Pfam" id="PF23241">
    <property type="entry name" value="HAT_PRP39_C"/>
    <property type="match status" value="1"/>
</dbReference>
<dbReference type="PANTHER" id="PTHR17204:SF5">
    <property type="entry name" value="PRE-MRNA-PROCESSING FACTOR 39"/>
    <property type="match status" value="1"/>
</dbReference>
<feature type="region of interest" description="Disordered" evidence="7">
    <location>
        <begin position="246"/>
        <end position="276"/>
    </location>
</feature>
<keyword evidence="3" id="KW-0677">Repeat</keyword>
<dbReference type="GO" id="GO:0005685">
    <property type="term" value="C:U1 snRNP"/>
    <property type="evidence" value="ECO:0007669"/>
    <property type="project" value="TreeGrafter"/>
</dbReference>
<evidence type="ECO:0000313" key="8">
    <source>
        <dbReference type="EMBL" id="CAG8711823.1"/>
    </source>
</evidence>
<dbReference type="GO" id="GO:0030627">
    <property type="term" value="F:pre-mRNA 5'-splice site binding"/>
    <property type="evidence" value="ECO:0007669"/>
    <property type="project" value="TreeGrafter"/>
</dbReference>
<evidence type="ECO:0000256" key="7">
    <source>
        <dbReference type="SAM" id="MobiDB-lite"/>
    </source>
</evidence>
<gene>
    <name evidence="8" type="ORF">CPELLU_LOCUS12368</name>
</gene>
<accession>A0A9N9N8U7</accession>
<dbReference type="AlphaFoldDB" id="A0A9N9N8U7"/>
<dbReference type="EMBL" id="CAJVQA010011895">
    <property type="protein sequence ID" value="CAG8711823.1"/>
    <property type="molecule type" value="Genomic_DNA"/>
</dbReference>
<dbReference type="SMART" id="SM00386">
    <property type="entry name" value="HAT"/>
    <property type="match status" value="6"/>
</dbReference>
<dbReference type="PANTHER" id="PTHR17204">
    <property type="entry name" value="PRE-MRNA PROCESSING PROTEIN PRP39-RELATED"/>
    <property type="match status" value="1"/>
</dbReference>
<dbReference type="FunFam" id="1.25.40.10:FF:000451">
    <property type="entry name" value="mRNA splicing protein (Prp39), putative"/>
    <property type="match status" value="1"/>
</dbReference>
<comment type="caution">
    <text evidence="8">The sequence shown here is derived from an EMBL/GenBank/DDBJ whole genome shotgun (WGS) entry which is preliminary data.</text>
</comment>
<evidence type="ECO:0000256" key="6">
    <source>
        <dbReference type="ARBA" id="ARBA00038019"/>
    </source>
</evidence>
<dbReference type="GO" id="GO:0000243">
    <property type="term" value="C:commitment complex"/>
    <property type="evidence" value="ECO:0007669"/>
    <property type="project" value="TreeGrafter"/>
</dbReference>
<proteinExistence type="inferred from homology"/>
<dbReference type="SUPFAM" id="SSF48452">
    <property type="entry name" value="TPR-like"/>
    <property type="match status" value="2"/>
</dbReference>
<organism evidence="8 9">
    <name type="scientific">Cetraspora pellucida</name>
    <dbReference type="NCBI Taxonomy" id="1433469"/>
    <lineage>
        <taxon>Eukaryota</taxon>
        <taxon>Fungi</taxon>
        <taxon>Fungi incertae sedis</taxon>
        <taxon>Mucoromycota</taxon>
        <taxon>Glomeromycotina</taxon>
        <taxon>Glomeromycetes</taxon>
        <taxon>Diversisporales</taxon>
        <taxon>Gigasporaceae</taxon>
        <taxon>Cetraspora</taxon>
    </lineage>
</organism>
<dbReference type="InterPro" id="IPR011990">
    <property type="entry name" value="TPR-like_helical_dom_sf"/>
</dbReference>
<dbReference type="Pfam" id="PF23240">
    <property type="entry name" value="HAT_PRP39_N"/>
    <property type="match status" value="1"/>
</dbReference>
<sequence length="689" mass="79727">MTTYEDQATTTQYAQYAIDPTDPSLSQTNGVAEQAQIEEGTNSESLPQQSDLERYWDIVRSNPDDFTSWEYLIRVAETAEGGLTAQSPPENITNMRDVFDQFLAKFPLCFGYWKKYADFEFNIQGPTEAEKIYERGVAAIANSVDLWTQYCAFKIEHYPDDVEAIRGLFERGAAYVGLDFLSHLFWDKYIEFEKSKQAYDRVLKILDRIIRIPMHQYARFFDEFTNLCGTRPIAELITPEQYRQFEEEARTAPPVPPEGTEGEQPPPPTEKTEEQIQNDIRTRIYNMNIETYMKTQNETNKRWVFEQEIKRPYFHVKAMDDVQLINWRRYLDFEESEGDDTRIQVLYERCLVACALYEEFWQRYARWMISKNRLDDARNIYVRATSVFIPISRPSIRLSFACFEEQQGNIDESRAIYKMVLDALPGHVEAIMKYAHFERRRYLDDLSVPINILTSSLQGNNLDDKSKAFITVQHANMLWRNKGSIEEARQIYQENSTKYLDSKYFWLNYFNFELSQIGSTVEANLKAVYDLIRNTSTLLPETIRDFSHRYLDFLMERGSTIAVYNKIDVEANGPITVRPVLDTKKRGADEEPEKLSKQVRMDGVVDAAAGTPVIPVTPYTTTTGVQPPYYSQGQWSASGYSVYPTANAAQSASYQYPYQYPQQAATTPTTPAQAPVTTWDYAQPSTTGY</sequence>
<evidence type="ECO:0000256" key="5">
    <source>
        <dbReference type="ARBA" id="ARBA00023242"/>
    </source>
</evidence>
<name>A0A9N9N8U7_9GLOM</name>
<evidence type="ECO:0000256" key="4">
    <source>
        <dbReference type="ARBA" id="ARBA00023187"/>
    </source>
</evidence>
<dbReference type="FunFam" id="1.25.40.10:FF:000064">
    <property type="entry name" value="Putative pre-mrna-processing factor 39"/>
    <property type="match status" value="1"/>
</dbReference>
<dbReference type="Gene3D" id="1.25.40.10">
    <property type="entry name" value="Tetratricopeptide repeat domain"/>
    <property type="match status" value="2"/>
</dbReference>
<dbReference type="GO" id="GO:0071004">
    <property type="term" value="C:U2-type prespliceosome"/>
    <property type="evidence" value="ECO:0007669"/>
    <property type="project" value="TreeGrafter"/>
</dbReference>
<dbReference type="OrthoDB" id="10265668at2759"/>
<keyword evidence="4" id="KW-0508">mRNA splicing</keyword>
<evidence type="ECO:0000256" key="2">
    <source>
        <dbReference type="ARBA" id="ARBA00022664"/>
    </source>
</evidence>
<keyword evidence="5" id="KW-0539">Nucleus</keyword>
<keyword evidence="2" id="KW-0507">mRNA processing</keyword>
<evidence type="ECO:0000256" key="1">
    <source>
        <dbReference type="ARBA" id="ARBA00004123"/>
    </source>
</evidence>
<evidence type="ECO:0000256" key="3">
    <source>
        <dbReference type="ARBA" id="ARBA00022737"/>
    </source>
</evidence>
<feature type="region of interest" description="Disordered" evidence="7">
    <location>
        <begin position="19"/>
        <end position="48"/>
    </location>
</feature>
<protein>
    <submittedName>
        <fullName evidence="8">9332_t:CDS:1</fullName>
    </submittedName>
</protein>
<comment type="subcellular location">
    <subcellularLocation>
        <location evidence="1">Nucleus</location>
    </subcellularLocation>
</comment>
<dbReference type="InterPro" id="IPR003107">
    <property type="entry name" value="HAT"/>
</dbReference>
<feature type="compositionally biased region" description="Polar residues" evidence="7">
    <location>
        <begin position="39"/>
        <end position="48"/>
    </location>
</feature>
<comment type="similarity">
    <text evidence="6">Belongs to the PRP39 family.</text>
</comment>
<keyword evidence="9" id="KW-1185">Reference proteome</keyword>
<dbReference type="Proteomes" id="UP000789759">
    <property type="component" value="Unassembled WGS sequence"/>
</dbReference>
<reference evidence="8" key="1">
    <citation type="submission" date="2021-06" db="EMBL/GenBank/DDBJ databases">
        <authorList>
            <person name="Kallberg Y."/>
            <person name="Tangrot J."/>
            <person name="Rosling A."/>
        </authorList>
    </citation>
    <scope>NUCLEOTIDE SEQUENCE</scope>
    <source>
        <strain evidence="8">FL966</strain>
    </source>
</reference>